<evidence type="ECO:0000313" key="3">
    <source>
        <dbReference type="Proteomes" id="UP000015104"/>
    </source>
</evidence>
<feature type="compositionally biased region" description="Acidic residues" evidence="1">
    <location>
        <begin position="216"/>
        <end position="230"/>
    </location>
</feature>
<evidence type="ECO:0000256" key="1">
    <source>
        <dbReference type="SAM" id="MobiDB-lite"/>
    </source>
</evidence>
<keyword evidence="3" id="KW-1185">Reference proteome</keyword>
<proteinExistence type="predicted"/>
<protein>
    <submittedName>
        <fullName evidence="2">Uncharacterized protein</fullName>
    </submittedName>
</protein>
<dbReference type="HOGENOM" id="CLU_853461_0_0_1"/>
<dbReference type="EnsemblMetazoa" id="tetur10g04740.1">
    <property type="protein sequence ID" value="tetur10g04740.1"/>
    <property type="gene ID" value="tetur10g04740"/>
</dbReference>
<organism evidence="2 3">
    <name type="scientific">Tetranychus urticae</name>
    <name type="common">Two-spotted spider mite</name>
    <dbReference type="NCBI Taxonomy" id="32264"/>
    <lineage>
        <taxon>Eukaryota</taxon>
        <taxon>Metazoa</taxon>
        <taxon>Ecdysozoa</taxon>
        <taxon>Arthropoda</taxon>
        <taxon>Chelicerata</taxon>
        <taxon>Arachnida</taxon>
        <taxon>Acari</taxon>
        <taxon>Acariformes</taxon>
        <taxon>Trombidiformes</taxon>
        <taxon>Prostigmata</taxon>
        <taxon>Eleutherengona</taxon>
        <taxon>Raphignathae</taxon>
        <taxon>Tetranychoidea</taxon>
        <taxon>Tetranychidae</taxon>
        <taxon>Tetranychus</taxon>
    </lineage>
</organism>
<evidence type="ECO:0000313" key="2">
    <source>
        <dbReference type="EnsemblMetazoa" id="tetur10g04740.1"/>
    </source>
</evidence>
<accession>T1KFX7</accession>
<sequence>MDCVKLSGKIKRQSNEAGNNFDWKKYGFSSNQVKLVTIAKALEIGETTINVKWRLQLADYSNGSKDGQPKGKHYLPTEWTLRVRQFATLYVKLRFISQLIDTQELISTGFKDINFLVTSLNEGTAYELCLQSKEFAVIDQMDNILKRITISSQSDSIDSKMVCKEIVTLKGKCQQLTAGKIATVTVVSSASTIIIVAIVGCCWCPSSKRGSSKVEDGDDNGHEDDQDDQSEERCERISWFKWFKSNKLANDSSLNNNQINGLVYPEGKVKKWLTYWKGSKTRESRLIWFSKKNSKVDLMVKSTIYRPKSWPQDEWTIKGLTDPIGE</sequence>
<feature type="region of interest" description="Disordered" evidence="1">
    <location>
        <begin position="209"/>
        <end position="230"/>
    </location>
</feature>
<dbReference type="EMBL" id="CAEY01000039">
    <property type="status" value="NOT_ANNOTATED_CDS"/>
    <property type="molecule type" value="Genomic_DNA"/>
</dbReference>
<dbReference type="Proteomes" id="UP000015104">
    <property type="component" value="Unassembled WGS sequence"/>
</dbReference>
<name>T1KFX7_TETUR</name>
<reference evidence="2" key="2">
    <citation type="submission" date="2015-06" db="UniProtKB">
        <authorList>
            <consortium name="EnsemblMetazoa"/>
        </authorList>
    </citation>
    <scope>IDENTIFICATION</scope>
</reference>
<dbReference type="AlphaFoldDB" id="T1KFX7"/>
<reference evidence="3" key="1">
    <citation type="submission" date="2011-08" db="EMBL/GenBank/DDBJ databases">
        <authorList>
            <person name="Rombauts S."/>
        </authorList>
    </citation>
    <scope>NUCLEOTIDE SEQUENCE</scope>
    <source>
        <strain evidence="3">London</strain>
    </source>
</reference>